<dbReference type="EMBL" id="JAGMUV010000026">
    <property type="protein sequence ID" value="KAH7119330.1"/>
    <property type="molecule type" value="Genomic_DNA"/>
</dbReference>
<keyword evidence="2" id="KW-0812">Transmembrane</keyword>
<evidence type="ECO:0000313" key="4">
    <source>
        <dbReference type="Proteomes" id="UP000738349"/>
    </source>
</evidence>
<comment type="caution">
    <text evidence="3">The sequence shown here is derived from an EMBL/GenBank/DDBJ whole genome shotgun (WGS) entry which is preliminary data.</text>
</comment>
<proteinExistence type="predicted"/>
<dbReference type="PANTHER" id="PTHR35179:SF1">
    <property type="entry name" value="INTEGRAL MEMBRANE PROTEIN"/>
    <property type="match status" value="1"/>
</dbReference>
<accession>A0A9P9IHA8</accession>
<feature type="transmembrane region" description="Helical" evidence="2">
    <location>
        <begin position="48"/>
        <end position="73"/>
    </location>
</feature>
<feature type="transmembrane region" description="Helical" evidence="2">
    <location>
        <begin position="79"/>
        <end position="101"/>
    </location>
</feature>
<evidence type="ECO:0000256" key="2">
    <source>
        <dbReference type="SAM" id="Phobius"/>
    </source>
</evidence>
<organism evidence="3 4">
    <name type="scientific">Dactylonectria macrodidyma</name>
    <dbReference type="NCBI Taxonomy" id="307937"/>
    <lineage>
        <taxon>Eukaryota</taxon>
        <taxon>Fungi</taxon>
        <taxon>Dikarya</taxon>
        <taxon>Ascomycota</taxon>
        <taxon>Pezizomycotina</taxon>
        <taxon>Sordariomycetes</taxon>
        <taxon>Hypocreomycetidae</taxon>
        <taxon>Hypocreales</taxon>
        <taxon>Nectriaceae</taxon>
        <taxon>Dactylonectria</taxon>
    </lineage>
</organism>
<evidence type="ECO:0000256" key="1">
    <source>
        <dbReference type="SAM" id="MobiDB-lite"/>
    </source>
</evidence>
<keyword evidence="2" id="KW-1133">Transmembrane helix</keyword>
<dbReference type="PANTHER" id="PTHR35179">
    <property type="entry name" value="PROTEIN CBG02620"/>
    <property type="match status" value="1"/>
</dbReference>
<sequence>MITLIPDTYVSEPVTQNDLIIASLTTWTAIKQTASAYRRRKFTMLRNAYIWMIWAEISVCLGFGIICFMYILGVIQPSFAFYFCILTLWALQVQFLLQIIVNRCAILIHDQKFVWKVKYGVATLITIINITVYCIWIPARLQISQSYIHVNDIWDRCEKVIYLLVDGALNILFIRIVKKNLVGLGLTKYDNLVKFNMFIIYFSLSMDVLIVCMMSLKNTFVYMQFHPLAYIVKLNIEMSMASLIGKIARSSEGHRSDYVMSRSRGTRVGETTLDGRTQDAEHGKQKAWPTVTTTVEMHSMEATPSSPKRQLGFHHNDTDVLLNQGAAYSVQIEGAYSNSVEASTQNGGGSLSSRDSHGIEPVRG</sequence>
<dbReference type="Proteomes" id="UP000738349">
    <property type="component" value="Unassembled WGS sequence"/>
</dbReference>
<keyword evidence="4" id="KW-1185">Reference proteome</keyword>
<protein>
    <recommendedName>
        <fullName evidence="5">Transmembrane protein</fullName>
    </recommendedName>
</protein>
<keyword evidence="2" id="KW-0472">Membrane</keyword>
<feature type="transmembrane region" description="Helical" evidence="2">
    <location>
        <begin position="121"/>
        <end position="139"/>
    </location>
</feature>
<dbReference type="OrthoDB" id="3205825at2759"/>
<feature type="region of interest" description="Disordered" evidence="1">
    <location>
        <begin position="258"/>
        <end position="287"/>
    </location>
</feature>
<feature type="region of interest" description="Disordered" evidence="1">
    <location>
        <begin position="340"/>
        <end position="364"/>
    </location>
</feature>
<feature type="transmembrane region" description="Helical" evidence="2">
    <location>
        <begin position="198"/>
        <end position="216"/>
    </location>
</feature>
<feature type="transmembrane region" description="Helical" evidence="2">
    <location>
        <begin position="159"/>
        <end position="177"/>
    </location>
</feature>
<reference evidence="3" key="1">
    <citation type="journal article" date="2021" name="Nat. Commun.">
        <title>Genetic determinants of endophytism in the Arabidopsis root mycobiome.</title>
        <authorList>
            <person name="Mesny F."/>
            <person name="Miyauchi S."/>
            <person name="Thiergart T."/>
            <person name="Pickel B."/>
            <person name="Atanasova L."/>
            <person name="Karlsson M."/>
            <person name="Huettel B."/>
            <person name="Barry K.W."/>
            <person name="Haridas S."/>
            <person name="Chen C."/>
            <person name="Bauer D."/>
            <person name="Andreopoulos W."/>
            <person name="Pangilinan J."/>
            <person name="LaButti K."/>
            <person name="Riley R."/>
            <person name="Lipzen A."/>
            <person name="Clum A."/>
            <person name="Drula E."/>
            <person name="Henrissat B."/>
            <person name="Kohler A."/>
            <person name="Grigoriev I.V."/>
            <person name="Martin F.M."/>
            <person name="Hacquard S."/>
        </authorList>
    </citation>
    <scope>NUCLEOTIDE SEQUENCE</scope>
    <source>
        <strain evidence="3">MPI-CAGE-AT-0147</strain>
    </source>
</reference>
<dbReference type="AlphaFoldDB" id="A0A9P9IHA8"/>
<gene>
    <name evidence="3" type="ORF">EDB81DRAFT_915149</name>
</gene>
<name>A0A9P9IHA8_9HYPO</name>
<feature type="compositionally biased region" description="Basic and acidic residues" evidence="1">
    <location>
        <begin position="354"/>
        <end position="364"/>
    </location>
</feature>
<evidence type="ECO:0000313" key="3">
    <source>
        <dbReference type="EMBL" id="KAH7119330.1"/>
    </source>
</evidence>
<evidence type="ECO:0008006" key="5">
    <source>
        <dbReference type="Google" id="ProtNLM"/>
    </source>
</evidence>